<sequence>MPHGHCSLYSKIIAPFLVMAHFVMKSHSDGEYAKTFMLDVANDLFDDFSDKDKIIKQIKDMSLSANTVHDCTIMMANQVEETQVKAINAAPYFSLALDESTDLSHLSQFSVSARYAAGDTLHEESLAVLPIKRSTRGEDLFKSFTEFAKEKHLPMDKLISVCTDGAPCMVGKNRGFVGLLREHENRSILSFHCILHQEALCAQMCGEQLGEVMSLVIQVVNFIVARLELFIVDIETGRLLHFEKLREFKDQLAGFTSNLLQSFKARFEEFHEHTHLFKFITHPYECAVDKADLSYIPGVSIRDFEVDVADLKASDMWVDKFKSLNEDLERLAQQQAELANQLTVKTWNALPVTYHTRQRVSIAVLTMFGSTYACEQSFSHLKNIKTNLRSCLTDGSLNACMKLNLNALSNRLQTIINQVNHIKFT</sequence>
<keyword evidence="3" id="KW-1185">Reference proteome</keyword>
<proteinExistence type="predicted"/>
<feature type="domain" description="HAT C-terminal dimerisation" evidence="1">
    <location>
        <begin position="347"/>
        <end position="404"/>
    </location>
</feature>
<name>A0A3Q3QYD0_MONAL</name>
<evidence type="ECO:0000259" key="1">
    <source>
        <dbReference type="Pfam" id="PF05699"/>
    </source>
</evidence>
<accession>A0A3Q3QYD0</accession>
<dbReference type="InterPro" id="IPR008906">
    <property type="entry name" value="HATC_C_dom"/>
</dbReference>
<dbReference type="AlphaFoldDB" id="A0A3Q3QYD0"/>
<reference evidence="2" key="1">
    <citation type="submission" date="2025-08" db="UniProtKB">
        <authorList>
            <consortium name="Ensembl"/>
        </authorList>
    </citation>
    <scope>IDENTIFICATION</scope>
</reference>
<dbReference type="Proteomes" id="UP000261600">
    <property type="component" value="Unplaced"/>
</dbReference>
<dbReference type="PANTHER" id="PTHR45913">
    <property type="entry name" value="EPM2A-INTERACTING PROTEIN 1"/>
    <property type="match status" value="1"/>
</dbReference>
<organism evidence="2 3">
    <name type="scientific">Monopterus albus</name>
    <name type="common">Swamp eel</name>
    <dbReference type="NCBI Taxonomy" id="43700"/>
    <lineage>
        <taxon>Eukaryota</taxon>
        <taxon>Metazoa</taxon>
        <taxon>Chordata</taxon>
        <taxon>Craniata</taxon>
        <taxon>Vertebrata</taxon>
        <taxon>Euteleostomi</taxon>
        <taxon>Actinopterygii</taxon>
        <taxon>Neopterygii</taxon>
        <taxon>Teleostei</taxon>
        <taxon>Neoteleostei</taxon>
        <taxon>Acanthomorphata</taxon>
        <taxon>Anabantaria</taxon>
        <taxon>Synbranchiformes</taxon>
        <taxon>Synbranchidae</taxon>
        <taxon>Monopterus</taxon>
    </lineage>
</organism>
<dbReference type="Pfam" id="PF05699">
    <property type="entry name" value="Dimer_Tnp_hAT"/>
    <property type="match status" value="1"/>
</dbReference>
<reference evidence="2" key="2">
    <citation type="submission" date="2025-09" db="UniProtKB">
        <authorList>
            <consortium name="Ensembl"/>
        </authorList>
    </citation>
    <scope>IDENTIFICATION</scope>
</reference>
<dbReference type="SUPFAM" id="SSF53098">
    <property type="entry name" value="Ribonuclease H-like"/>
    <property type="match status" value="1"/>
</dbReference>
<protein>
    <recommendedName>
        <fullName evidence="1">HAT C-terminal dimerisation domain-containing protein</fullName>
    </recommendedName>
</protein>
<evidence type="ECO:0000313" key="3">
    <source>
        <dbReference type="Proteomes" id="UP000261600"/>
    </source>
</evidence>
<dbReference type="Ensembl" id="ENSMALT00000023136.1">
    <property type="protein sequence ID" value="ENSMALP00000022701.1"/>
    <property type="gene ID" value="ENSMALG00000015843.1"/>
</dbReference>
<dbReference type="InterPro" id="IPR012337">
    <property type="entry name" value="RNaseH-like_sf"/>
</dbReference>
<dbReference type="GO" id="GO:0046983">
    <property type="term" value="F:protein dimerization activity"/>
    <property type="evidence" value="ECO:0007669"/>
    <property type="project" value="InterPro"/>
</dbReference>
<dbReference type="PANTHER" id="PTHR45913:SF10">
    <property type="entry name" value="DUF4371 DOMAIN-CONTAINING PROTEIN"/>
    <property type="match status" value="1"/>
</dbReference>
<evidence type="ECO:0000313" key="2">
    <source>
        <dbReference type="Ensembl" id="ENSMALP00000022701.1"/>
    </source>
</evidence>